<dbReference type="InterPro" id="IPR052235">
    <property type="entry name" value="Nephronectin_domain"/>
</dbReference>
<accession>A0A8S9ZYI7</accession>
<name>A0A8S9ZYI7_9BILA</name>
<evidence type="ECO:0000259" key="8">
    <source>
        <dbReference type="PROSITE" id="PS50026"/>
    </source>
</evidence>
<organism evidence="9 10">
    <name type="scientific">Meloidogyne graminicola</name>
    <dbReference type="NCBI Taxonomy" id="189291"/>
    <lineage>
        <taxon>Eukaryota</taxon>
        <taxon>Metazoa</taxon>
        <taxon>Ecdysozoa</taxon>
        <taxon>Nematoda</taxon>
        <taxon>Chromadorea</taxon>
        <taxon>Rhabditida</taxon>
        <taxon>Tylenchina</taxon>
        <taxon>Tylenchomorpha</taxon>
        <taxon>Tylenchoidea</taxon>
        <taxon>Meloidogynidae</taxon>
        <taxon>Meloidogyninae</taxon>
        <taxon>Meloidogyne</taxon>
    </lineage>
</organism>
<feature type="transmembrane region" description="Helical" evidence="7">
    <location>
        <begin position="24"/>
        <end position="47"/>
    </location>
</feature>
<dbReference type="InterPro" id="IPR021852">
    <property type="entry name" value="DUF3456"/>
</dbReference>
<proteinExistence type="predicted"/>
<evidence type="ECO:0000256" key="4">
    <source>
        <dbReference type="ARBA" id="ARBA00023157"/>
    </source>
</evidence>
<dbReference type="OrthoDB" id="19903at2759"/>
<dbReference type="Proteomes" id="UP000605970">
    <property type="component" value="Unassembled WGS sequence"/>
</dbReference>
<dbReference type="InterPro" id="IPR018097">
    <property type="entry name" value="EGF_Ca-bd_CS"/>
</dbReference>
<dbReference type="SMART" id="SM00179">
    <property type="entry name" value="EGF_CA"/>
    <property type="match status" value="1"/>
</dbReference>
<dbReference type="InterPro" id="IPR049883">
    <property type="entry name" value="NOTCH1_EGF-like"/>
</dbReference>
<comment type="caution">
    <text evidence="5">Lacks conserved residue(s) required for the propagation of feature annotation.</text>
</comment>
<dbReference type="PROSITE" id="PS50026">
    <property type="entry name" value="EGF_3"/>
    <property type="match status" value="2"/>
</dbReference>
<feature type="disulfide bond" evidence="5">
    <location>
        <begin position="205"/>
        <end position="214"/>
    </location>
</feature>
<comment type="caution">
    <text evidence="9">The sequence shown here is derived from an EMBL/GenBank/DDBJ whole genome shotgun (WGS) entry which is preliminary data.</text>
</comment>
<dbReference type="Pfam" id="PF11938">
    <property type="entry name" value="DUF3456"/>
    <property type="match status" value="1"/>
</dbReference>
<keyword evidence="3" id="KW-0677">Repeat</keyword>
<dbReference type="PANTHER" id="PTHR24050">
    <property type="entry name" value="PA14 DOMAIN-CONTAINING PROTEIN"/>
    <property type="match status" value="1"/>
</dbReference>
<reference evidence="9" key="1">
    <citation type="journal article" date="2020" name="Ecol. Evol.">
        <title>Genome structure and content of the rice root-knot nematode (Meloidogyne graminicola).</title>
        <authorList>
            <person name="Phan N.T."/>
            <person name="Danchin E.G.J."/>
            <person name="Klopp C."/>
            <person name="Perfus-Barbeoch L."/>
            <person name="Kozlowski D.K."/>
            <person name="Koutsovoulos G.D."/>
            <person name="Lopez-Roques C."/>
            <person name="Bouchez O."/>
            <person name="Zahm M."/>
            <person name="Besnard G."/>
            <person name="Bellafiore S."/>
        </authorList>
    </citation>
    <scope>NUCLEOTIDE SEQUENCE</scope>
    <source>
        <strain evidence="9">VN-18</strain>
    </source>
</reference>
<dbReference type="Gene3D" id="2.10.25.10">
    <property type="entry name" value="Laminin"/>
    <property type="match status" value="1"/>
</dbReference>
<evidence type="ECO:0000256" key="3">
    <source>
        <dbReference type="ARBA" id="ARBA00022737"/>
    </source>
</evidence>
<protein>
    <recommendedName>
        <fullName evidence="8">EGF-like domain-containing protein</fullName>
    </recommendedName>
</protein>
<feature type="compositionally biased region" description="Basic and acidic residues" evidence="6">
    <location>
        <begin position="373"/>
        <end position="382"/>
    </location>
</feature>
<gene>
    <name evidence="9" type="ORF">Mgra_00002417</name>
</gene>
<keyword evidence="7" id="KW-1133">Transmembrane helix</keyword>
<evidence type="ECO:0000256" key="6">
    <source>
        <dbReference type="SAM" id="MobiDB-lite"/>
    </source>
</evidence>
<feature type="transmembrane region" description="Helical" evidence="7">
    <location>
        <begin position="334"/>
        <end position="367"/>
    </location>
</feature>
<dbReference type="AlphaFoldDB" id="A0A8S9ZYI7"/>
<dbReference type="PROSITE" id="PS01186">
    <property type="entry name" value="EGF_2"/>
    <property type="match status" value="1"/>
</dbReference>
<feature type="domain" description="EGF-like" evidence="8">
    <location>
        <begin position="177"/>
        <end position="215"/>
    </location>
</feature>
<evidence type="ECO:0000256" key="2">
    <source>
        <dbReference type="ARBA" id="ARBA00022729"/>
    </source>
</evidence>
<dbReference type="PROSITE" id="PS00010">
    <property type="entry name" value="ASX_HYDROXYL"/>
    <property type="match status" value="1"/>
</dbReference>
<dbReference type="EMBL" id="JABEBT010000014">
    <property type="protein sequence ID" value="KAF7638189.1"/>
    <property type="molecule type" value="Genomic_DNA"/>
</dbReference>
<evidence type="ECO:0000256" key="5">
    <source>
        <dbReference type="PROSITE-ProRule" id="PRU00076"/>
    </source>
</evidence>
<evidence type="ECO:0000256" key="7">
    <source>
        <dbReference type="SAM" id="Phobius"/>
    </source>
</evidence>
<dbReference type="SMART" id="SM00181">
    <property type="entry name" value="EGF"/>
    <property type="match status" value="2"/>
</dbReference>
<keyword evidence="7" id="KW-0472">Membrane</keyword>
<dbReference type="InterPro" id="IPR002049">
    <property type="entry name" value="LE_dom"/>
</dbReference>
<keyword evidence="7" id="KW-0812">Transmembrane</keyword>
<evidence type="ECO:0000256" key="1">
    <source>
        <dbReference type="ARBA" id="ARBA00022536"/>
    </source>
</evidence>
<feature type="domain" description="EGF-like" evidence="8">
    <location>
        <begin position="268"/>
        <end position="310"/>
    </location>
</feature>
<dbReference type="GO" id="GO:0005509">
    <property type="term" value="F:calcium ion binding"/>
    <property type="evidence" value="ECO:0007669"/>
    <property type="project" value="InterPro"/>
</dbReference>
<sequence length="411" mass="46690">MQTFLFFLNIVNYEEPIKTKIRRLIMCQIFICITMYSIFFLILIYLFSFFHLSPTLKIEDQCKICRVLTKTFLEGLIKTENLHFGGGNTDWEEKKLGKFKTSETRFVEIMEHICHSEDKDDRFRCHSLAETNEELLEEWFYSRQEADPSLEIFLCVKMLSYCCDFGYFGPKCSPCPGFKESGKSCFGRGLCDGEGNKSGNGTCSCHRGYTGKSCNNCDSSSFPISQNSTFIECHECFDGCGSGCTYAGPKGCNACRTGYKMTDDGCQDVDECKETEGICQKENEICVNLQGSYECQCTEGFKRFESGNCALDIKVNYSSSPFFIGPIQLLRLIAYLSLLMISFFPLVIALNILTIFVVALIDIYFYLDDVGKNDEKSEKTNEGEGTDENENKNAENKDDKQTVDKDIQDEL</sequence>
<dbReference type="InterPro" id="IPR000742">
    <property type="entry name" value="EGF"/>
</dbReference>
<keyword evidence="1 5" id="KW-0245">EGF-like domain</keyword>
<keyword evidence="10" id="KW-1185">Reference proteome</keyword>
<dbReference type="Pfam" id="PF07645">
    <property type="entry name" value="EGF_CA"/>
    <property type="match status" value="1"/>
</dbReference>
<keyword evidence="4 5" id="KW-1015">Disulfide bond</keyword>
<dbReference type="SUPFAM" id="SSF57196">
    <property type="entry name" value="EGF/Laminin"/>
    <property type="match status" value="1"/>
</dbReference>
<dbReference type="PROSITE" id="PS01187">
    <property type="entry name" value="EGF_CA"/>
    <property type="match status" value="1"/>
</dbReference>
<keyword evidence="2" id="KW-0732">Signal</keyword>
<dbReference type="InterPro" id="IPR000152">
    <property type="entry name" value="EGF-type_Asp/Asn_hydroxyl_site"/>
</dbReference>
<dbReference type="CDD" id="cd00054">
    <property type="entry name" value="EGF_CA"/>
    <property type="match status" value="1"/>
</dbReference>
<dbReference type="InterPro" id="IPR001881">
    <property type="entry name" value="EGF-like_Ca-bd_dom"/>
</dbReference>
<evidence type="ECO:0000313" key="9">
    <source>
        <dbReference type="EMBL" id="KAF7638189.1"/>
    </source>
</evidence>
<feature type="region of interest" description="Disordered" evidence="6">
    <location>
        <begin position="373"/>
        <end position="411"/>
    </location>
</feature>
<feature type="compositionally biased region" description="Basic and acidic residues" evidence="6">
    <location>
        <begin position="389"/>
        <end position="411"/>
    </location>
</feature>
<dbReference type="PANTHER" id="PTHR24050:SF28">
    <property type="entry name" value="UROMODULIN-LIKE"/>
    <property type="match status" value="1"/>
</dbReference>
<dbReference type="PROSITE" id="PS00022">
    <property type="entry name" value="EGF_1"/>
    <property type="match status" value="1"/>
</dbReference>
<dbReference type="PROSITE" id="PS01248">
    <property type="entry name" value="EGF_LAM_1"/>
    <property type="match status" value="1"/>
</dbReference>
<evidence type="ECO:0000313" key="10">
    <source>
        <dbReference type="Proteomes" id="UP000605970"/>
    </source>
</evidence>